<name>A0A1G7EMD5_9FLAO</name>
<dbReference type="RefSeq" id="WP_139150198.1">
    <property type="nucleotide sequence ID" value="NZ_FNBD01000002.1"/>
</dbReference>
<sequence length="317" mass="37039">MNNKALDHDFYMKYTGIIFLLLVMFSCKTEEDKHPEMLFFEEALKKDFAIENVGNKPNYYRDTEKYVFFKTDNSAPKKELIIYNKKSKERLKTLDIDNLEFVIDRGGTIFGFHNESEKAFTYQAPLFDKKQLETVSLDQLSDKSLKVTYASEIAQKKLDEAAADKLINEIRNKTIQTTFVDSLNCAMELYGSYELILKYPSKEVYVNNPLLFKGSFLKSKKYDMKDCTLANVSLDETDYFGTKHLKLEDEITLAYHLEGSNHFVMGVSSNKLYYYEFRLNDKITKFKSAYPIKEIDNFEDQILLEMGSDKYKITTKK</sequence>
<dbReference type="eggNOG" id="ENOG50311C9">
    <property type="taxonomic scope" value="Bacteria"/>
</dbReference>
<proteinExistence type="predicted"/>
<reference evidence="2" key="1">
    <citation type="submission" date="2016-10" db="EMBL/GenBank/DDBJ databases">
        <authorList>
            <person name="Varghese N."/>
            <person name="Submissions S."/>
        </authorList>
    </citation>
    <scope>NUCLEOTIDE SEQUENCE [LARGE SCALE GENOMIC DNA]</scope>
    <source>
        <strain evidence="2">DSM 24729</strain>
    </source>
</reference>
<protein>
    <recommendedName>
        <fullName evidence="3">Lipoprotein</fullName>
    </recommendedName>
</protein>
<dbReference type="Proteomes" id="UP000182114">
    <property type="component" value="Unassembled WGS sequence"/>
</dbReference>
<organism evidence="1 2">
    <name type="scientific">Cellulophaga baltica</name>
    <dbReference type="NCBI Taxonomy" id="76594"/>
    <lineage>
        <taxon>Bacteria</taxon>
        <taxon>Pseudomonadati</taxon>
        <taxon>Bacteroidota</taxon>
        <taxon>Flavobacteriia</taxon>
        <taxon>Flavobacteriales</taxon>
        <taxon>Flavobacteriaceae</taxon>
        <taxon>Cellulophaga</taxon>
    </lineage>
</organism>
<accession>A0A1G7EMD5</accession>
<evidence type="ECO:0008006" key="3">
    <source>
        <dbReference type="Google" id="ProtNLM"/>
    </source>
</evidence>
<dbReference type="EMBL" id="FNBD01000002">
    <property type="protein sequence ID" value="SDE64801.1"/>
    <property type="molecule type" value="Genomic_DNA"/>
</dbReference>
<evidence type="ECO:0000313" key="1">
    <source>
        <dbReference type="EMBL" id="SDE64801.1"/>
    </source>
</evidence>
<dbReference type="AlphaFoldDB" id="A0A1G7EMD5"/>
<gene>
    <name evidence="1" type="ORF">SAMN04487992_102406</name>
</gene>
<keyword evidence="2" id="KW-1185">Reference proteome</keyword>
<dbReference type="PROSITE" id="PS51257">
    <property type="entry name" value="PROKAR_LIPOPROTEIN"/>
    <property type="match status" value="1"/>
</dbReference>
<evidence type="ECO:0000313" key="2">
    <source>
        <dbReference type="Proteomes" id="UP000182114"/>
    </source>
</evidence>